<keyword evidence="1" id="KW-1133">Transmembrane helix</keyword>
<dbReference type="EMBL" id="JBDJOF010000014">
    <property type="protein sequence ID" value="MEN5389975.1"/>
    <property type="molecule type" value="Genomic_DNA"/>
</dbReference>
<organism evidence="2 3">
    <name type="scientific">Stenotrophomonas hibiscicola</name>
    <dbReference type="NCBI Taxonomy" id="86189"/>
    <lineage>
        <taxon>Bacteria</taxon>
        <taxon>Pseudomonadati</taxon>
        <taxon>Pseudomonadota</taxon>
        <taxon>Gammaproteobacteria</taxon>
        <taxon>Lysobacterales</taxon>
        <taxon>Lysobacteraceae</taxon>
        <taxon>Stenotrophomonas</taxon>
        <taxon>Stenotrophomonas maltophilia group</taxon>
    </lineage>
</organism>
<evidence type="ECO:0000256" key="1">
    <source>
        <dbReference type="SAM" id="Phobius"/>
    </source>
</evidence>
<dbReference type="RefSeq" id="WP_346469629.1">
    <property type="nucleotide sequence ID" value="NZ_JBDJOF010000014.1"/>
</dbReference>
<gene>
    <name evidence="2" type="ORF">ABE587_09105</name>
</gene>
<evidence type="ECO:0000313" key="3">
    <source>
        <dbReference type="Proteomes" id="UP001400166"/>
    </source>
</evidence>
<feature type="transmembrane region" description="Helical" evidence="1">
    <location>
        <begin position="7"/>
        <end position="24"/>
    </location>
</feature>
<keyword evidence="1" id="KW-0472">Membrane</keyword>
<dbReference type="Proteomes" id="UP001400166">
    <property type="component" value="Unassembled WGS sequence"/>
</dbReference>
<keyword evidence="3" id="KW-1185">Reference proteome</keyword>
<sequence>MTDHDFFAAMAVGVLVGILARAFYTGADSIFLVACFGIGYFSRACAIEICRCWPAFRAEMQRRTDERRPRAMPADDTH</sequence>
<feature type="transmembrane region" description="Helical" evidence="1">
    <location>
        <begin position="30"/>
        <end position="53"/>
    </location>
</feature>
<keyword evidence="1" id="KW-0812">Transmembrane</keyword>
<name>A0ABV0C6I9_9GAMM</name>
<comment type="caution">
    <text evidence="2">The sequence shown here is derived from an EMBL/GenBank/DDBJ whole genome shotgun (WGS) entry which is preliminary data.</text>
</comment>
<proteinExistence type="predicted"/>
<evidence type="ECO:0000313" key="2">
    <source>
        <dbReference type="EMBL" id="MEN5389975.1"/>
    </source>
</evidence>
<accession>A0ABV0C6I9</accession>
<reference evidence="2 3" key="1">
    <citation type="submission" date="2024-04" db="EMBL/GenBank/DDBJ databases">
        <title>WGS of bacteria from Torrens River.</title>
        <authorList>
            <person name="Wyrsch E.R."/>
            <person name="Drigo B."/>
        </authorList>
    </citation>
    <scope>NUCLEOTIDE SEQUENCE [LARGE SCALE GENOMIC DNA]</scope>
    <source>
        <strain evidence="2 3">TWI153</strain>
    </source>
</reference>
<protein>
    <submittedName>
        <fullName evidence="2">Uncharacterized protein</fullName>
    </submittedName>
</protein>